<organism evidence="2 3">
    <name type="scientific">Tannerella sp. oral taxon BU063 isolate Cell 5</name>
    <dbReference type="NCBI Taxonomy" id="1410950"/>
    <lineage>
        <taxon>Bacteria</taxon>
        <taxon>Pseudomonadati</taxon>
        <taxon>Bacteroidota</taxon>
        <taxon>Bacteroidia</taxon>
        <taxon>Bacteroidales</taxon>
        <taxon>Tannerellaceae</taxon>
        <taxon>Tannerella</taxon>
    </lineage>
</organism>
<evidence type="ECO:0000313" key="2">
    <source>
        <dbReference type="EMBL" id="ETK04976.1"/>
    </source>
</evidence>
<dbReference type="EMBL" id="AYYC01000590">
    <property type="protein sequence ID" value="ETK04976.1"/>
    <property type="molecule type" value="Genomic_DNA"/>
</dbReference>
<dbReference type="InterPro" id="IPR027417">
    <property type="entry name" value="P-loop_NTPase"/>
</dbReference>
<evidence type="ECO:0000313" key="3">
    <source>
        <dbReference type="Proteomes" id="UP000018872"/>
    </source>
</evidence>
<sequence>MTQNTPESPIYLGFASQKGGVGKSSLAETLASILYYEKGIPLLVVDCDGTQESFEKAILPNGFWKGI</sequence>
<dbReference type="SUPFAM" id="SSF52540">
    <property type="entry name" value="P-loop containing nucleoside triphosphate hydrolases"/>
    <property type="match status" value="1"/>
</dbReference>
<dbReference type="InterPro" id="IPR002586">
    <property type="entry name" value="CobQ/CobB/MinD/ParA_Nub-bd_dom"/>
</dbReference>
<reference evidence="2 3" key="1">
    <citation type="submission" date="2013-11" db="EMBL/GenBank/DDBJ databases">
        <title>Single cell genomics of uncultured Tannerella BU063 (oral taxon 286).</title>
        <authorList>
            <person name="Beall C.J."/>
            <person name="Campbell A.G."/>
            <person name="Griffen A.L."/>
            <person name="Podar M."/>
            <person name="Leys E.J."/>
        </authorList>
    </citation>
    <scope>NUCLEOTIDE SEQUENCE [LARGE SCALE GENOMIC DNA]</scope>
    <source>
        <strain evidence="2">Cell 5</strain>
    </source>
</reference>
<dbReference type="Pfam" id="PF01656">
    <property type="entry name" value="CbiA"/>
    <property type="match status" value="1"/>
</dbReference>
<comment type="caution">
    <text evidence="2">The sequence shown here is derived from an EMBL/GenBank/DDBJ whole genome shotgun (WGS) entry which is preliminary data.</text>
</comment>
<dbReference type="PATRIC" id="fig|1410950.3.peg.745"/>
<protein>
    <recommendedName>
        <fullName evidence="1">CobQ/CobB/MinD/ParA nucleotide binding domain-containing protein</fullName>
    </recommendedName>
</protein>
<dbReference type="Proteomes" id="UP000018872">
    <property type="component" value="Unassembled WGS sequence"/>
</dbReference>
<gene>
    <name evidence="2" type="ORF">T229_06005</name>
</gene>
<name>W2CEQ7_9BACT</name>
<evidence type="ECO:0000259" key="1">
    <source>
        <dbReference type="Pfam" id="PF01656"/>
    </source>
</evidence>
<proteinExistence type="predicted"/>
<accession>W2CEQ7</accession>
<feature type="domain" description="CobQ/CobB/MinD/ParA nucleotide binding" evidence="1">
    <location>
        <begin position="14"/>
        <end position="50"/>
    </location>
</feature>
<dbReference type="Gene3D" id="3.40.50.300">
    <property type="entry name" value="P-loop containing nucleotide triphosphate hydrolases"/>
    <property type="match status" value="1"/>
</dbReference>
<dbReference type="AlphaFoldDB" id="W2CEQ7"/>